<dbReference type="InterPro" id="IPR011042">
    <property type="entry name" value="6-blade_b-propeller_TolB-like"/>
</dbReference>
<organism evidence="1 2">
    <name type="scientific">Bacillus spizizenii</name>
    <name type="common">Bacillus subtilis subsp. spizizenii</name>
    <dbReference type="NCBI Taxonomy" id="96241"/>
    <lineage>
        <taxon>Bacteria</taxon>
        <taxon>Bacillati</taxon>
        <taxon>Bacillota</taxon>
        <taxon>Bacilli</taxon>
        <taxon>Bacillales</taxon>
        <taxon>Bacillaceae</taxon>
        <taxon>Bacillus</taxon>
    </lineage>
</organism>
<name>A0A9Q4E629_BACSC</name>
<dbReference type="SUPFAM" id="SSF82171">
    <property type="entry name" value="DPP6 N-terminal domain-like"/>
    <property type="match status" value="1"/>
</dbReference>
<reference evidence="1" key="1">
    <citation type="submission" date="2022-02" db="EMBL/GenBank/DDBJ databases">
        <title>Crop Bioprotection Bacillus Genome Sequencing.</title>
        <authorList>
            <person name="Dunlap C."/>
        </authorList>
    </citation>
    <scope>NUCLEOTIDE SEQUENCE</scope>
    <source>
        <strain evidence="1">WR1O2A-53</strain>
    </source>
</reference>
<dbReference type="Gene3D" id="2.120.10.30">
    <property type="entry name" value="TolB, C-terminal domain"/>
    <property type="match status" value="1"/>
</dbReference>
<sequence length="378" mass="42684">MIMKNKQFIILLGILLIFVIFVSSYNMGKRSETIIIPNKEENQSEDDQKSGSFQVKKIYRLPKADQFLGWSSSNAIVGFFKGNDSTEREAHHLQRLPFPFEKPETLKSIESNTANLKMSPDGKSIVGLTMSSDKTTLNLMSLTNRNKKEIASFPSSKDAYVQDVSWSNNSKYICYLVIDPAKNGQTAVNVFHIDSGTLKTYPLKNLDDKESPTAAAISDNGRSLLFTMLHGQQYRIMTGTISGDGITIQNKRQNSYDGPVWLNNDKFVFLGTGETLYEYDLRNNELSVLLENVAVFKISNDRKKIAYSLSNKDNTYAGKLQGKNILYAEPIYHGPNPSEIYWSPDGSNLLVYNQNQYASIENSSVRFFDAHSYIITFK</sequence>
<proteinExistence type="predicted"/>
<protein>
    <submittedName>
        <fullName evidence="1">WD40 repeat domain-containing protein</fullName>
    </submittedName>
</protein>
<dbReference type="RefSeq" id="WP_268393577.1">
    <property type="nucleotide sequence ID" value="NZ_JARSKD010000019.1"/>
</dbReference>
<dbReference type="AlphaFoldDB" id="A0A9Q4E629"/>
<evidence type="ECO:0000313" key="2">
    <source>
        <dbReference type="Proteomes" id="UP001078573"/>
    </source>
</evidence>
<dbReference type="EMBL" id="JALAPQ010000013">
    <property type="protein sequence ID" value="MCY8457488.1"/>
    <property type="molecule type" value="Genomic_DNA"/>
</dbReference>
<dbReference type="Proteomes" id="UP001078573">
    <property type="component" value="Unassembled WGS sequence"/>
</dbReference>
<evidence type="ECO:0000313" key="1">
    <source>
        <dbReference type="EMBL" id="MCY8457488.1"/>
    </source>
</evidence>
<accession>A0A9Q4E629</accession>
<comment type="caution">
    <text evidence="1">The sequence shown here is derived from an EMBL/GenBank/DDBJ whole genome shotgun (WGS) entry which is preliminary data.</text>
</comment>
<gene>
    <name evidence="1" type="ORF">MOC89_11310</name>
</gene>